<keyword evidence="2" id="KW-1185">Reference proteome</keyword>
<evidence type="ECO:0000313" key="1">
    <source>
        <dbReference type="EMBL" id="KAK4028043.1"/>
    </source>
</evidence>
<gene>
    <name evidence="1" type="ORF">OUZ56_017206</name>
</gene>
<sequence>MTELQFTLVDKFIQLEKDVKESNEENEKFKNESLQYKMLHEETILANTIFQLNKAPWTPSGFKVSLSLVDYGVYNFWKCFIGKKSFNESQSSVVSFVSESYNPAWKYCSANVLCRLAPDAKRCKCAMSMDFATLAGCQRTQKPVYDRPEGQSTDGGGAYAAIKTSKPSCMFYYTFFDIATINSNSIVAFQLAPVDSSSRRNLLTHM</sequence>
<accession>A0ABR0ASD8</accession>
<protein>
    <submittedName>
        <fullName evidence="1">Uncharacterized protein</fullName>
    </submittedName>
</protein>
<comment type="caution">
    <text evidence="1">The sequence shown here is derived from an EMBL/GenBank/DDBJ whole genome shotgun (WGS) entry which is preliminary data.</text>
</comment>
<name>A0ABR0ASD8_9CRUS</name>
<evidence type="ECO:0000313" key="2">
    <source>
        <dbReference type="Proteomes" id="UP001234178"/>
    </source>
</evidence>
<reference evidence="1 2" key="1">
    <citation type="journal article" date="2023" name="Nucleic Acids Res.">
        <title>The hologenome of Daphnia magna reveals possible DNA methylation and microbiome-mediated evolution of the host genome.</title>
        <authorList>
            <person name="Chaturvedi A."/>
            <person name="Li X."/>
            <person name="Dhandapani V."/>
            <person name="Marshall H."/>
            <person name="Kissane S."/>
            <person name="Cuenca-Cambronero M."/>
            <person name="Asole G."/>
            <person name="Calvet F."/>
            <person name="Ruiz-Romero M."/>
            <person name="Marangio P."/>
            <person name="Guigo R."/>
            <person name="Rago D."/>
            <person name="Mirbahai L."/>
            <person name="Eastwood N."/>
            <person name="Colbourne J.K."/>
            <person name="Zhou J."/>
            <person name="Mallon E."/>
            <person name="Orsini L."/>
        </authorList>
    </citation>
    <scope>NUCLEOTIDE SEQUENCE [LARGE SCALE GENOMIC DNA]</scope>
    <source>
        <strain evidence="1">LRV0_1</strain>
    </source>
</reference>
<dbReference type="Proteomes" id="UP001234178">
    <property type="component" value="Unassembled WGS sequence"/>
</dbReference>
<dbReference type="EMBL" id="JAOYFB010000038">
    <property type="protein sequence ID" value="KAK4028043.1"/>
    <property type="molecule type" value="Genomic_DNA"/>
</dbReference>
<proteinExistence type="predicted"/>
<organism evidence="1 2">
    <name type="scientific">Daphnia magna</name>
    <dbReference type="NCBI Taxonomy" id="35525"/>
    <lineage>
        <taxon>Eukaryota</taxon>
        <taxon>Metazoa</taxon>
        <taxon>Ecdysozoa</taxon>
        <taxon>Arthropoda</taxon>
        <taxon>Crustacea</taxon>
        <taxon>Branchiopoda</taxon>
        <taxon>Diplostraca</taxon>
        <taxon>Cladocera</taxon>
        <taxon>Anomopoda</taxon>
        <taxon>Daphniidae</taxon>
        <taxon>Daphnia</taxon>
    </lineage>
</organism>